<comment type="caution">
    <text evidence="1">The sequence shown here is derived from an EMBL/GenBank/DDBJ whole genome shotgun (WGS) entry which is preliminary data.</text>
</comment>
<dbReference type="AlphaFoldDB" id="A0A392UWG6"/>
<proteinExistence type="predicted"/>
<name>A0A392UWG6_9FABA</name>
<feature type="non-terminal residue" evidence="1">
    <location>
        <position position="75"/>
    </location>
</feature>
<sequence>EKAEALVVSSWEPEEGRVMDFGDSHDDMELGDFGVGLVSEELERFCKLQGGEHGGYTLVETQFEVEFSDSGTRRR</sequence>
<protein>
    <submittedName>
        <fullName evidence="1">Uncharacterized protein</fullName>
    </submittedName>
</protein>
<keyword evidence="2" id="KW-1185">Reference proteome</keyword>
<dbReference type="Proteomes" id="UP000265520">
    <property type="component" value="Unassembled WGS sequence"/>
</dbReference>
<evidence type="ECO:0000313" key="1">
    <source>
        <dbReference type="EMBL" id="MCI78520.1"/>
    </source>
</evidence>
<accession>A0A392UWG6</accession>
<evidence type="ECO:0000313" key="2">
    <source>
        <dbReference type="Proteomes" id="UP000265520"/>
    </source>
</evidence>
<dbReference type="EMBL" id="LXQA010952471">
    <property type="protein sequence ID" value="MCI78520.1"/>
    <property type="molecule type" value="Genomic_DNA"/>
</dbReference>
<organism evidence="1 2">
    <name type="scientific">Trifolium medium</name>
    <dbReference type="NCBI Taxonomy" id="97028"/>
    <lineage>
        <taxon>Eukaryota</taxon>
        <taxon>Viridiplantae</taxon>
        <taxon>Streptophyta</taxon>
        <taxon>Embryophyta</taxon>
        <taxon>Tracheophyta</taxon>
        <taxon>Spermatophyta</taxon>
        <taxon>Magnoliopsida</taxon>
        <taxon>eudicotyledons</taxon>
        <taxon>Gunneridae</taxon>
        <taxon>Pentapetalae</taxon>
        <taxon>rosids</taxon>
        <taxon>fabids</taxon>
        <taxon>Fabales</taxon>
        <taxon>Fabaceae</taxon>
        <taxon>Papilionoideae</taxon>
        <taxon>50 kb inversion clade</taxon>
        <taxon>NPAAA clade</taxon>
        <taxon>Hologalegina</taxon>
        <taxon>IRL clade</taxon>
        <taxon>Trifolieae</taxon>
        <taxon>Trifolium</taxon>
    </lineage>
</organism>
<reference evidence="1 2" key="1">
    <citation type="journal article" date="2018" name="Front. Plant Sci.">
        <title>Red Clover (Trifolium pratense) and Zigzag Clover (T. medium) - A Picture of Genomic Similarities and Differences.</title>
        <authorList>
            <person name="Dluhosova J."/>
            <person name="Istvanek J."/>
            <person name="Nedelnik J."/>
            <person name="Repkova J."/>
        </authorList>
    </citation>
    <scope>NUCLEOTIDE SEQUENCE [LARGE SCALE GENOMIC DNA]</scope>
    <source>
        <strain evidence="2">cv. 10/8</strain>
        <tissue evidence="1">Leaf</tissue>
    </source>
</reference>
<gene>
    <name evidence="1" type="ORF">A2U01_0099790</name>
</gene>
<feature type="non-terminal residue" evidence="1">
    <location>
        <position position="1"/>
    </location>
</feature>